<gene>
    <name evidence="1" type="ORF">BKK80_01735</name>
</gene>
<dbReference type="RefSeq" id="WP_071068512.1">
    <property type="nucleotide sequence ID" value="NZ_CP017754.1"/>
</dbReference>
<evidence type="ECO:0000313" key="1">
    <source>
        <dbReference type="EMBL" id="AOZ04700.1"/>
    </source>
</evidence>
<accession>A0ABM6EZZ6</accession>
<sequence length="422" mass="47338">MGFLSSIASGFRSVVSAVATGARKVYETAKEVAGKAIGWLADEAETFVGSVKETWKKVRPVLAAIKPYFKDAAALALKNNLPWLGAAILVLDRVLTELFKLENSPVLKRLDAAIQWSIRWAREFKSRMTEAEAAEARRHRKIFDEAQASLPAKVKREIDMASLINDYALACEGVEAMLEAEEIADFDHYLRLRATQKLLRMAEDTLRSAKDVESISDDDIFLVRIASALIAPTPTLTQSEGEHLDQIIQKRYRKNLLPFVFEELTKSWDLALQADEKRWELENRRVAKDRVLKRQLETQQLLGELSAEEASMLTDLQATVPGLTAATEALAKLNRERRNYVYASEGFLQLLEKSEEQLASEDKTYLISQGREVGMILIDCAQNGKPWDGLTAEQQSLIIDFANIFESASHARGNLLEVESHA</sequence>
<dbReference type="EMBL" id="CP017754">
    <property type="protein sequence ID" value="AOZ04700.1"/>
    <property type="molecule type" value="Genomic_DNA"/>
</dbReference>
<organism evidence="1 2">
    <name type="scientific">Cupriavidus malaysiensis</name>
    <dbReference type="NCBI Taxonomy" id="367825"/>
    <lineage>
        <taxon>Bacteria</taxon>
        <taxon>Pseudomonadati</taxon>
        <taxon>Pseudomonadota</taxon>
        <taxon>Betaproteobacteria</taxon>
        <taxon>Burkholderiales</taxon>
        <taxon>Burkholderiaceae</taxon>
        <taxon>Cupriavidus</taxon>
    </lineage>
</organism>
<dbReference type="Proteomes" id="UP000177515">
    <property type="component" value="Chromosome 1"/>
</dbReference>
<evidence type="ECO:0000313" key="2">
    <source>
        <dbReference type="Proteomes" id="UP000177515"/>
    </source>
</evidence>
<name>A0ABM6EZZ6_9BURK</name>
<keyword evidence="2" id="KW-1185">Reference proteome</keyword>
<reference evidence="1 2" key="1">
    <citation type="submission" date="2016-10" db="EMBL/GenBank/DDBJ databases">
        <title>Complete genome sequences of three Cupriavidus strains isolated from various Malaysian environments.</title>
        <authorList>
            <person name="Abdullah A.A.-A."/>
            <person name="Shafie N.A.H."/>
            <person name="Lau N.S."/>
        </authorList>
    </citation>
    <scope>NUCLEOTIDE SEQUENCE [LARGE SCALE GENOMIC DNA]</scope>
    <source>
        <strain evidence="1 2">USMAA1020</strain>
    </source>
</reference>
<protein>
    <submittedName>
        <fullName evidence="1">Uncharacterized protein</fullName>
    </submittedName>
</protein>
<proteinExistence type="predicted"/>